<dbReference type="InterPro" id="IPR029414">
    <property type="entry name" value="Tricorn_PDZ"/>
</dbReference>
<feature type="chain" id="PRO_5046429847" description="Tricorn protease homolog" evidence="9">
    <location>
        <begin position="21"/>
        <end position="1111"/>
    </location>
</feature>
<evidence type="ECO:0000313" key="11">
    <source>
        <dbReference type="EMBL" id="MDC8771541.1"/>
    </source>
</evidence>
<keyword evidence="9" id="KW-0732">Signal</keyword>
<dbReference type="Proteomes" id="UP001221189">
    <property type="component" value="Unassembled WGS sequence"/>
</dbReference>
<evidence type="ECO:0000256" key="3">
    <source>
        <dbReference type="ARBA" id="ARBA00022490"/>
    </source>
</evidence>
<dbReference type="InterPro" id="IPR036034">
    <property type="entry name" value="PDZ_sf"/>
</dbReference>
<dbReference type="PIRSF" id="PIRSF036421">
    <property type="entry name" value="Tricorn_protease"/>
    <property type="match status" value="1"/>
</dbReference>
<organism evidence="11 12">
    <name type="scientific">Roseateles albus</name>
    <dbReference type="NCBI Taxonomy" id="2987525"/>
    <lineage>
        <taxon>Bacteria</taxon>
        <taxon>Pseudomonadati</taxon>
        <taxon>Pseudomonadota</taxon>
        <taxon>Betaproteobacteria</taxon>
        <taxon>Burkholderiales</taxon>
        <taxon>Sphaerotilaceae</taxon>
        <taxon>Roseateles</taxon>
    </lineage>
</organism>
<dbReference type="Pfam" id="PF14685">
    <property type="entry name" value="PDZ_Tricorn"/>
    <property type="match status" value="1"/>
</dbReference>
<dbReference type="EC" id="3.4.21.-" evidence="7"/>
<dbReference type="RefSeq" id="WP_273599816.1">
    <property type="nucleotide sequence ID" value="NZ_JAQQXT010000004.1"/>
</dbReference>
<dbReference type="Pfam" id="PF26549">
    <property type="entry name" value="Tricorn_N"/>
    <property type="match status" value="1"/>
</dbReference>
<dbReference type="InterPro" id="IPR012393">
    <property type="entry name" value="Tricorn_protease"/>
</dbReference>
<dbReference type="Pfam" id="PF14684">
    <property type="entry name" value="Tricorn_C1"/>
    <property type="match status" value="1"/>
</dbReference>
<keyword evidence="5 7" id="KW-0378">Hydrolase</keyword>
<evidence type="ECO:0000256" key="1">
    <source>
        <dbReference type="ARBA" id="ARBA00004496"/>
    </source>
</evidence>
<name>A0ABT5KFE5_9BURK</name>
<dbReference type="Pfam" id="PF26550">
    <property type="entry name" value="Tricorn_2nd"/>
    <property type="match status" value="1"/>
</dbReference>
<evidence type="ECO:0000256" key="2">
    <source>
        <dbReference type="ARBA" id="ARBA00008524"/>
    </source>
</evidence>
<dbReference type="Gene3D" id="3.90.226.10">
    <property type="entry name" value="2-enoyl-CoA Hydratase, Chain A, domain 1"/>
    <property type="match status" value="1"/>
</dbReference>
<dbReference type="Gene3D" id="3.30.750.44">
    <property type="match status" value="1"/>
</dbReference>
<evidence type="ECO:0000256" key="9">
    <source>
        <dbReference type="SAM" id="SignalP"/>
    </source>
</evidence>
<comment type="caution">
    <text evidence="11">The sequence shown here is derived from an EMBL/GenBank/DDBJ whole genome shotgun (WGS) entry which is preliminary data.</text>
</comment>
<dbReference type="CDD" id="cd07562">
    <property type="entry name" value="Peptidase_S41_TRI"/>
    <property type="match status" value="1"/>
</dbReference>
<keyword evidence="3 7" id="KW-0963">Cytoplasm</keyword>
<dbReference type="InterPro" id="IPR005151">
    <property type="entry name" value="Tail-specific_protease"/>
</dbReference>
<dbReference type="SUPFAM" id="SSF69304">
    <property type="entry name" value="Tricorn protease N-terminal domain"/>
    <property type="match status" value="1"/>
</dbReference>
<dbReference type="SUPFAM" id="SSF82171">
    <property type="entry name" value="DPP6 N-terminal domain-like"/>
    <property type="match status" value="1"/>
</dbReference>
<reference evidence="11 12" key="1">
    <citation type="submission" date="2022-10" db="EMBL/GenBank/DDBJ databases">
        <title>Paucibacter sp. hw1 Genome sequencing.</title>
        <authorList>
            <person name="Park S."/>
        </authorList>
    </citation>
    <scope>NUCLEOTIDE SEQUENCE [LARGE SCALE GENOMIC DNA]</scope>
    <source>
        <strain evidence="12">hw1</strain>
    </source>
</reference>
<comment type="similarity">
    <text evidence="2 7">Belongs to the peptidase S41B family.</text>
</comment>
<comment type="subcellular location">
    <subcellularLocation>
        <location evidence="1 7">Cytoplasm</location>
    </subcellularLocation>
</comment>
<dbReference type="Gene3D" id="2.130.10.10">
    <property type="entry name" value="YVTN repeat-like/Quinoprotein amine dehydrogenase"/>
    <property type="match status" value="1"/>
</dbReference>
<dbReference type="PANTHER" id="PTHR43253:SF1">
    <property type="entry name" value="TRICORN PROTEASE HOMOLOG 2-RELATED"/>
    <property type="match status" value="1"/>
</dbReference>
<evidence type="ECO:0000256" key="7">
    <source>
        <dbReference type="PIRNR" id="PIRNR036421"/>
    </source>
</evidence>
<evidence type="ECO:0000256" key="8">
    <source>
        <dbReference type="SAM" id="MobiDB-lite"/>
    </source>
</evidence>
<keyword evidence="6 7" id="KW-0720">Serine protease</keyword>
<keyword evidence="4 7" id="KW-0645">Protease</keyword>
<protein>
    <recommendedName>
        <fullName evidence="7">Tricorn protease homolog</fullName>
        <ecNumber evidence="7">3.4.21.-</ecNumber>
    </recommendedName>
</protein>
<dbReference type="PANTHER" id="PTHR43253">
    <property type="entry name" value="TRICORN PROTEASE HOMOLOG 2-RELATED"/>
    <property type="match status" value="1"/>
</dbReference>
<gene>
    <name evidence="11" type="ORF">PRZ03_08140</name>
</gene>
<dbReference type="SMART" id="SM00245">
    <property type="entry name" value="TSPc"/>
    <property type="match status" value="1"/>
</dbReference>
<dbReference type="SUPFAM" id="SSF52096">
    <property type="entry name" value="ClpP/crotonase"/>
    <property type="match status" value="1"/>
</dbReference>
<dbReference type="Gene3D" id="2.120.10.60">
    <property type="entry name" value="Tricorn protease N-terminal domain"/>
    <property type="match status" value="1"/>
</dbReference>
<feature type="signal peptide" evidence="9">
    <location>
        <begin position="1"/>
        <end position="20"/>
    </location>
</feature>
<dbReference type="EMBL" id="JAQQXT010000004">
    <property type="protein sequence ID" value="MDC8771541.1"/>
    <property type="molecule type" value="Genomic_DNA"/>
</dbReference>
<proteinExistence type="inferred from homology"/>
<sequence>MKLRLLTAACLVALQLPAQAQTEGFYRQPALRGTQLLLVAEGDIWRAATDGGRAERLTTHPGAESMPAVSADGQWLAFVAQYDGPADVYIMPIQGGVPKRLSWEGSAQKVWGFGPAGEVIYSGPSQSGQPINQLYAVDPKTAQRRALPVGQASDGALSADGKQLYFTRNGLRGDNARQYRGGAIARLWTMDLSGSAEARPLLAEGANDSRPLPYRSATGERVAFLSDRDGTVNLWSVNPQGQDLRQHSRFKGWDIRHASIDGTRVSVAVGADIYLLDLEAATADQGQRLKLTLTGDFDQQRQRWIKKPQDFLTGTTLAPNGERVLLASRGRLATQGTGNLRRAELVQPAASRCHKSVFSADSSQVFALCDFSGEREVWRLPADGLGGGEQITFGATAQRSDLQPSPDGRYLAHTDKEGHLFLTDLKASGTAATRLIGHDKLAADIEHLTWSPDSQALAFTQPLRAVGRAQLRLYSVADGKTHTVSSDRYESAAPAFSPDGRWLYFASQRNFSVTGNSGPWGDRNMGPFFDKRGKLYALALQPGQSFPFAPRDELTPSEAKSEAKAEAKPDIKADAKPASKPAIVWAGLAERLFELPLPAANYGELRVDGKRLWWLESEASSSPERKSSLKTVTIDRLGASPETVASDVREFELSADGKKLMLVRAAAPGAAAEILLVEATAKLPPETAKFQIKWSDWQIATDPKLEWQQMFADGWRMQRDYFYDKQMHGVDWQAMRAKYEPLVARVTDRLELAELMAQMVGELSALHSQVGAGDVRAAAEEPAAPGLAGLGARLTRASNGWRVEQIYRSDPELPSEASPLAAPGVSIQVGDVITAVNGRKALDAAHPSELLRGQAGKQVLLQLLSTDGKDKQAVVTPVAQRREQQLRFGDWRYAHARAVEAASDGRIGYLHLRAMGREDIADFAREFYAHSDREGLIIDVRFNGGGNIDSWILEKLMRRAWAFWQRRSPEGAPPASSNMQHAFRGHLVVLANEETYSDGETFAEGIKRLGLAPVIGKTTSGAGVWLSDQNRLLDNGIMRAAESGQMTADGQFIIEGIGVKPDIEVDNPPRATFLGGDAQLDAAIAHLKHEMASKPKVMPKPGAYPRPIKMP</sequence>
<evidence type="ECO:0000259" key="10">
    <source>
        <dbReference type="SMART" id="SM00245"/>
    </source>
</evidence>
<accession>A0ABT5KFE5</accession>
<dbReference type="Gene3D" id="2.30.42.10">
    <property type="match status" value="1"/>
</dbReference>
<feature type="domain" description="Tail specific protease" evidence="10">
    <location>
        <begin position="856"/>
        <end position="1066"/>
    </location>
</feature>
<dbReference type="InterPro" id="IPR029045">
    <property type="entry name" value="ClpP/crotonase-like_dom_sf"/>
</dbReference>
<dbReference type="InterPro" id="IPR015943">
    <property type="entry name" value="WD40/YVTN_repeat-like_dom_sf"/>
</dbReference>
<dbReference type="Pfam" id="PF03572">
    <property type="entry name" value="Peptidase_S41"/>
    <property type="match status" value="1"/>
</dbReference>
<comment type="function">
    <text evidence="7">Degrades oligopeptides.</text>
</comment>
<feature type="region of interest" description="Disordered" evidence="8">
    <location>
        <begin position="547"/>
        <end position="573"/>
    </location>
</feature>
<dbReference type="InterPro" id="IPR028204">
    <property type="entry name" value="Tricorn_C1"/>
</dbReference>
<feature type="compositionally biased region" description="Basic and acidic residues" evidence="8">
    <location>
        <begin position="550"/>
        <end position="573"/>
    </location>
</feature>
<dbReference type="SUPFAM" id="SSF50156">
    <property type="entry name" value="PDZ domain-like"/>
    <property type="match status" value="1"/>
</dbReference>
<evidence type="ECO:0000313" key="12">
    <source>
        <dbReference type="Proteomes" id="UP001221189"/>
    </source>
</evidence>
<evidence type="ECO:0000256" key="5">
    <source>
        <dbReference type="ARBA" id="ARBA00022801"/>
    </source>
</evidence>
<evidence type="ECO:0000256" key="4">
    <source>
        <dbReference type="ARBA" id="ARBA00022670"/>
    </source>
</evidence>
<evidence type="ECO:0000256" key="6">
    <source>
        <dbReference type="ARBA" id="ARBA00022825"/>
    </source>
</evidence>
<keyword evidence="12" id="KW-1185">Reference proteome</keyword>